<accession>A0A9D4LLL3</accession>
<protein>
    <submittedName>
        <fullName evidence="1">Uncharacterized protein</fullName>
    </submittedName>
</protein>
<sequence length="89" mass="9855">MQQLCSIIMKTVLISNISHTRDEDQNVNPSMSFNKEQNDHAKMRTSFLVTKKNKSGMIALISTALTKRGSYVIVSPGDADVEIVKATVE</sequence>
<gene>
    <name evidence="1" type="ORF">DPMN_023674</name>
</gene>
<comment type="caution">
    <text evidence="1">The sequence shown here is derived from an EMBL/GenBank/DDBJ whole genome shotgun (WGS) entry which is preliminary data.</text>
</comment>
<name>A0A9D4LLL3_DREPO</name>
<proteinExistence type="predicted"/>
<dbReference type="Proteomes" id="UP000828390">
    <property type="component" value="Unassembled WGS sequence"/>
</dbReference>
<evidence type="ECO:0000313" key="1">
    <source>
        <dbReference type="EMBL" id="KAH3860753.1"/>
    </source>
</evidence>
<keyword evidence="2" id="KW-1185">Reference proteome</keyword>
<reference evidence="1" key="1">
    <citation type="journal article" date="2019" name="bioRxiv">
        <title>The Genome of the Zebra Mussel, Dreissena polymorpha: A Resource for Invasive Species Research.</title>
        <authorList>
            <person name="McCartney M.A."/>
            <person name="Auch B."/>
            <person name="Kono T."/>
            <person name="Mallez S."/>
            <person name="Zhang Y."/>
            <person name="Obille A."/>
            <person name="Becker A."/>
            <person name="Abrahante J.E."/>
            <person name="Garbe J."/>
            <person name="Badalamenti J.P."/>
            <person name="Herman A."/>
            <person name="Mangelson H."/>
            <person name="Liachko I."/>
            <person name="Sullivan S."/>
            <person name="Sone E.D."/>
            <person name="Koren S."/>
            <person name="Silverstein K.A.T."/>
            <person name="Beckman K.B."/>
            <person name="Gohl D.M."/>
        </authorList>
    </citation>
    <scope>NUCLEOTIDE SEQUENCE</scope>
    <source>
        <strain evidence="1">Duluth1</strain>
        <tissue evidence="1">Whole animal</tissue>
    </source>
</reference>
<dbReference type="AlphaFoldDB" id="A0A9D4LLL3"/>
<reference evidence="1" key="2">
    <citation type="submission" date="2020-11" db="EMBL/GenBank/DDBJ databases">
        <authorList>
            <person name="McCartney M.A."/>
            <person name="Auch B."/>
            <person name="Kono T."/>
            <person name="Mallez S."/>
            <person name="Becker A."/>
            <person name="Gohl D.M."/>
            <person name="Silverstein K.A.T."/>
            <person name="Koren S."/>
            <person name="Bechman K.B."/>
            <person name="Herman A."/>
            <person name="Abrahante J.E."/>
            <person name="Garbe J."/>
        </authorList>
    </citation>
    <scope>NUCLEOTIDE SEQUENCE</scope>
    <source>
        <strain evidence="1">Duluth1</strain>
        <tissue evidence="1">Whole animal</tissue>
    </source>
</reference>
<organism evidence="1 2">
    <name type="scientific">Dreissena polymorpha</name>
    <name type="common">Zebra mussel</name>
    <name type="synonym">Mytilus polymorpha</name>
    <dbReference type="NCBI Taxonomy" id="45954"/>
    <lineage>
        <taxon>Eukaryota</taxon>
        <taxon>Metazoa</taxon>
        <taxon>Spiralia</taxon>
        <taxon>Lophotrochozoa</taxon>
        <taxon>Mollusca</taxon>
        <taxon>Bivalvia</taxon>
        <taxon>Autobranchia</taxon>
        <taxon>Heteroconchia</taxon>
        <taxon>Euheterodonta</taxon>
        <taxon>Imparidentia</taxon>
        <taxon>Neoheterodontei</taxon>
        <taxon>Myida</taxon>
        <taxon>Dreissenoidea</taxon>
        <taxon>Dreissenidae</taxon>
        <taxon>Dreissena</taxon>
    </lineage>
</organism>
<evidence type="ECO:0000313" key="2">
    <source>
        <dbReference type="Proteomes" id="UP000828390"/>
    </source>
</evidence>
<dbReference type="EMBL" id="JAIWYP010000002">
    <property type="protein sequence ID" value="KAH3860753.1"/>
    <property type="molecule type" value="Genomic_DNA"/>
</dbReference>